<dbReference type="EMBL" id="FSRO01000001">
    <property type="protein sequence ID" value="SIO39577.1"/>
    <property type="molecule type" value="Genomic_DNA"/>
</dbReference>
<dbReference type="NCBIfam" id="TIGR02917">
    <property type="entry name" value="PEP_TPR_lipo"/>
    <property type="match status" value="1"/>
</dbReference>
<dbReference type="InterPro" id="IPR011990">
    <property type="entry name" value="TPR-like_helical_dom_sf"/>
</dbReference>
<gene>
    <name evidence="3" type="ORF">SAMN02743940_2328</name>
</gene>
<feature type="domain" description="Tetratricopeptide repeat protein 21A/21B N-terminal ARM repeat" evidence="2">
    <location>
        <begin position="121"/>
        <end position="258"/>
    </location>
</feature>
<proteinExistence type="predicted"/>
<evidence type="ECO:0000313" key="4">
    <source>
        <dbReference type="Proteomes" id="UP000185062"/>
    </source>
</evidence>
<name>A0A1N6J5L1_9PROT</name>
<evidence type="ECO:0000256" key="1">
    <source>
        <dbReference type="PROSITE-ProRule" id="PRU00339"/>
    </source>
</evidence>
<dbReference type="SMART" id="SM00028">
    <property type="entry name" value="TPR"/>
    <property type="match status" value="19"/>
</dbReference>
<keyword evidence="4" id="KW-1185">Reference proteome</keyword>
<dbReference type="STRING" id="44575.SAMN05216419_100390"/>
<dbReference type="InterPro" id="IPR014266">
    <property type="entry name" value="PEP-CTERM_TPR_PrsT"/>
</dbReference>
<dbReference type="PANTHER" id="PTHR12558">
    <property type="entry name" value="CELL DIVISION CYCLE 16,23,27"/>
    <property type="match status" value="1"/>
</dbReference>
<keyword evidence="1" id="KW-0802">TPR repeat</keyword>
<dbReference type="PROSITE" id="PS51257">
    <property type="entry name" value="PROKAR_LIPOPROTEIN"/>
    <property type="match status" value="1"/>
</dbReference>
<dbReference type="Pfam" id="PF13432">
    <property type="entry name" value="TPR_16"/>
    <property type="match status" value="1"/>
</dbReference>
<dbReference type="Pfam" id="PF25062">
    <property type="entry name" value="ARM_TT21_N"/>
    <property type="match status" value="1"/>
</dbReference>
<dbReference type="InterPro" id="IPR019734">
    <property type="entry name" value="TPR_rpt"/>
</dbReference>
<dbReference type="SUPFAM" id="SSF48452">
    <property type="entry name" value="TPR-like"/>
    <property type="match status" value="5"/>
</dbReference>
<feature type="repeat" description="TPR" evidence="1">
    <location>
        <begin position="70"/>
        <end position="103"/>
    </location>
</feature>
<dbReference type="Pfam" id="PF14559">
    <property type="entry name" value="TPR_19"/>
    <property type="match status" value="4"/>
</dbReference>
<accession>A0A1N6J5L1</accession>
<dbReference type="Gene3D" id="1.25.40.10">
    <property type="entry name" value="Tetratricopeptide repeat domain"/>
    <property type="match status" value="4"/>
</dbReference>
<dbReference type="PROSITE" id="PS50005">
    <property type="entry name" value="TPR"/>
    <property type="match status" value="5"/>
</dbReference>
<protein>
    <submittedName>
        <fullName evidence="3">Putative PEP-CTERM system TPR-repeat lipoprotein</fullName>
    </submittedName>
</protein>
<dbReference type="RefSeq" id="WP_028460715.1">
    <property type="nucleotide sequence ID" value="NZ_FSRO01000001.1"/>
</dbReference>
<feature type="repeat" description="TPR" evidence="1">
    <location>
        <begin position="782"/>
        <end position="815"/>
    </location>
</feature>
<dbReference type="PANTHER" id="PTHR12558:SF13">
    <property type="entry name" value="CELL DIVISION CYCLE PROTEIN 27 HOMOLOG"/>
    <property type="match status" value="1"/>
</dbReference>
<feature type="repeat" description="TPR" evidence="1">
    <location>
        <begin position="205"/>
        <end position="238"/>
    </location>
</feature>
<dbReference type="InterPro" id="IPR056833">
    <property type="entry name" value="ARM_TT21_N"/>
</dbReference>
<dbReference type="AlphaFoldDB" id="A0A1N6J5L1"/>
<evidence type="ECO:0000259" key="2">
    <source>
        <dbReference type="Pfam" id="PF25062"/>
    </source>
</evidence>
<sequence length="930" mass="102979">MRSINISIFRKNLFTILIPILLISGSLVACSEAKDTQVLISEATQYQQSGNDKAAIIQLKNALQQDPDNSEARYLLGTIYNQTGDHKAAEKELSRALRLGSDPGKVLPDLGKVLFNLGEFQQLLDKTEMLSATNNPTELLLLRGNAFLALGKYQDARNVFEQILKKEPDSPGALIGLANYSLSEKNPEMTIKFSEQAITKNPDNADAWFFKADLLRAQGKIEQALAAYNQVIQLEPGYFSAYINRAIIEIGTREFDAAAKSIDAARKISSNALSVIYTQALLDFSQGRQSDALASTQQILNVAPEHLPSILLAGAAQFSLGSLLQAEQYLEKYLKRIPGNLYARKLMVAILLKSNQTQQAINILTPTLDIVQEDPQLLALAGEAYMQAKDFTKATAYLEKANELAPDNATLHTALGMSKLALGDSNHAIAELELAKNLDTASPRAAILLTLTHLRLKEFDKALSTVKVLEKEEPDNPLYKNLKGGIYLGKQDFSNARISFNRALSIQSDYFPAIKNLARLDIQEKNPDAAKKRFEAILKKDEKNIQAMNALADLAQSQGNINEATNWLELASSKNPNAMEPAIQLATHYLHLGEKKKSLTLAQKLYGTYPNQPSVLETLGQAQFANGNQSAALESYERLAVNLPKSAAAQLKIATIHAAMQNQSAASIALKKALKMQPDYLDAQVLQFRLAVQNKNENEAFSISQKIQKEHNQLPIGYILEGDLLMGQKKPERALKAYEQAFLIAPSSPLIVKLHATLSQTGKEKEANSRLNQWLNKYPGDSIARLYLAENYLEKQQFDAAVQEYQSILKQYPEHTSTLNNLAWLYQQEKDPRALAYAERAYKQAPNSPAILDTLGWILVGEGNITRALPLLEKAAFLAPEASEIQYHHAFGLVKSGDRTKARDILEKLLVSDKNFPRFNDAQALLKQVQ</sequence>
<feature type="repeat" description="TPR" evidence="1">
    <location>
        <begin position="375"/>
        <end position="408"/>
    </location>
</feature>
<reference evidence="3 4" key="1">
    <citation type="submission" date="2016-12" db="EMBL/GenBank/DDBJ databases">
        <authorList>
            <person name="Song W.-J."/>
            <person name="Kurnit D.M."/>
        </authorList>
    </citation>
    <scope>NUCLEOTIDE SEQUENCE [LARGE SCALE GENOMIC DNA]</scope>
    <source>
        <strain evidence="3 4">ATCC 49181</strain>
    </source>
</reference>
<dbReference type="eggNOG" id="COG0457">
    <property type="taxonomic scope" value="Bacteria"/>
</dbReference>
<dbReference type="Pfam" id="PF13181">
    <property type="entry name" value="TPR_8"/>
    <property type="match status" value="1"/>
</dbReference>
<keyword evidence="3" id="KW-0449">Lipoprotein</keyword>
<dbReference type="Proteomes" id="UP000185062">
    <property type="component" value="Unassembled WGS sequence"/>
</dbReference>
<evidence type="ECO:0000313" key="3">
    <source>
        <dbReference type="EMBL" id="SIO39577.1"/>
    </source>
</evidence>
<organism evidence="3 4">
    <name type="scientific">Nitrosomonas cryotolerans ATCC 49181</name>
    <dbReference type="NCBI Taxonomy" id="1131553"/>
    <lineage>
        <taxon>Bacteria</taxon>
        <taxon>Pseudomonadati</taxon>
        <taxon>Pseudomonadota</taxon>
        <taxon>Betaproteobacteria</taxon>
        <taxon>Nitrosomonadales</taxon>
        <taxon>Nitrosomonadaceae</taxon>
        <taxon>Nitrosomonas</taxon>
    </lineage>
</organism>
<feature type="repeat" description="TPR" evidence="1">
    <location>
        <begin position="137"/>
        <end position="170"/>
    </location>
</feature>